<accession>A0A0H2RI09</accession>
<feature type="region of interest" description="Disordered" evidence="1">
    <location>
        <begin position="529"/>
        <end position="554"/>
    </location>
</feature>
<dbReference type="EMBL" id="KQ086000">
    <property type="protein sequence ID" value="KLO11454.1"/>
    <property type="molecule type" value="Genomic_DNA"/>
</dbReference>
<name>A0A0H2RI09_9AGAM</name>
<keyword evidence="3" id="KW-1185">Reference proteome</keyword>
<protein>
    <submittedName>
        <fullName evidence="2">Uncharacterized protein</fullName>
    </submittedName>
</protein>
<evidence type="ECO:0000313" key="2">
    <source>
        <dbReference type="EMBL" id="KLO11454.1"/>
    </source>
</evidence>
<sequence length="664" mass="73985">MRQRHSQPTCLEVELLSKTAFARKIEFPSNRSSPKVSGSQTELKQPRGGSFEAVRTPLSEFQGARAYWSSASPHPSVGGFLVRRFFAKFPTRWIDLAFLRARARLVIAKGWIRKDVRTKTDEVALVIGLFGDFLSPRTAGSCNPDFDLLHGVHGQIRGRDSAPRKHCPNSDTLSNQTQSLSEVKVLLAVGVRPTLSTSRSGPLVLHRRISSEFDYKQTRWICRPSLRSGPKGTNDSGEARLMWFRACASSGKQVPDRSFVEESPMRRASRPRFTLVSAARAYWDNLDIRTFGEILEKEDTLQRRVRSYARQSRHAPGPKPGPAAQAGREFIIGLGHGWRPMMRANSKLSVGNGRCSVSPVLFRIPPPASVPIPSSRVTTVLRHHDHGSKNAQRGERGGKRMMAEMAEIRVWPADLFRDGRRLGERRRLEPRLVEASAALRELEKARNSGLTRNRENWESEGAEETYKTTSKQSGANTVNHAEARDRPTDPVLVFEFIEVDAIEITTTITVVGNLSWRIVRVTDLLTSYSSLTSSPGHPPHPSLSELRTNEQLTTSSRLQVKSRSVMKSSYGLGLPGALSPNLTRLPDSFPTPSRRLRVWNCCICTSTTPKFDDGSVDNSARPATDRCRFDSIGTQSQSRRKALGYKLAGLRALVTHPGHDVSSR</sequence>
<dbReference type="AlphaFoldDB" id="A0A0H2RI09"/>
<dbReference type="InParanoid" id="A0A0H2RI09"/>
<feature type="compositionally biased region" description="Polar residues" evidence="1">
    <location>
        <begin position="467"/>
        <end position="479"/>
    </location>
</feature>
<feature type="region of interest" description="Disordered" evidence="1">
    <location>
        <begin position="305"/>
        <end position="326"/>
    </location>
</feature>
<evidence type="ECO:0000313" key="3">
    <source>
        <dbReference type="Proteomes" id="UP000053477"/>
    </source>
</evidence>
<dbReference type="Proteomes" id="UP000053477">
    <property type="component" value="Unassembled WGS sequence"/>
</dbReference>
<organism evidence="2 3">
    <name type="scientific">Schizopora paradoxa</name>
    <dbReference type="NCBI Taxonomy" id="27342"/>
    <lineage>
        <taxon>Eukaryota</taxon>
        <taxon>Fungi</taxon>
        <taxon>Dikarya</taxon>
        <taxon>Basidiomycota</taxon>
        <taxon>Agaricomycotina</taxon>
        <taxon>Agaricomycetes</taxon>
        <taxon>Hymenochaetales</taxon>
        <taxon>Schizoporaceae</taxon>
        <taxon>Schizopora</taxon>
    </lineage>
</organism>
<feature type="compositionally biased region" description="Basic and acidic residues" evidence="1">
    <location>
        <begin position="446"/>
        <end position="457"/>
    </location>
</feature>
<gene>
    <name evidence="2" type="ORF">SCHPADRAFT_929928</name>
</gene>
<feature type="region of interest" description="Disordered" evidence="1">
    <location>
        <begin position="446"/>
        <end position="484"/>
    </location>
</feature>
<evidence type="ECO:0000256" key="1">
    <source>
        <dbReference type="SAM" id="MobiDB-lite"/>
    </source>
</evidence>
<feature type="compositionally biased region" description="Polar residues" evidence="1">
    <location>
        <begin position="545"/>
        <end position="554"/>
    </location>
</feature>
<proteinExistence type="predicted"/>
<reference evidence="2 3" key="1">
    <citation type="submission" date="2015-04" db="EMBL/GenBank/DDBJ databases">
        <title>Complete genome sequence of Schizopora paradoxa KUC8140, a cosmopolitan wood degrader in East Asia.</title>
        <authorList>
            <consortium name="DOE Joint Genome Institute"/>
            <person name="Min B."/>
            <person name="Park H."/>
            <person name="Jang Y."/>
            <person name="Kim J.-J."/>
            <person name="Kim K.H."/>
            <person name="Pangilinan J."/>
            <person name="Lipzen A."/>
            <person name="Riley R."/>
            <person name="Grigoriev I.V."/>
            <person name="Spatafora J.W."/>
            <person name="Choi I.-G."/>
        </authorList>
    </citation>
    <scope>NUCLEOTIDE SEQUENCE [LARGE SCALE GENOMIC DNA]</scope>
    <source>
        <strain evidence="2 3">KUC8140</strain>
    </source>
</reference>
<feature type="region of interest" description="Disordered" evidence="1">
    <location>
        <begin position="29"/>
        <end position="49"/>
    </location>
</feature>
<feature type="compositionally biased region" description="Polar residues" evidence="1">
    <location>
        <begin position="29"/>
        <end position="43"/>
    </location>
</feature>